<evidence type="ECO:0000313" key="1">
    <source>
        <dbReference type="EMBL" id="KYD09540.1"/>
    </source>
</evidence>
<dbReference type="SUPFAM" id="SSF53187">
    <property type="entry name" value="Zn-dependent exopeptidases"/>
    <property type="match status" value="1"/>
</dbReference>
<dbReference type="EMBL" id="CP066701">
    <property type="protein sequence ID" value="QQX23614.1"/>
    <property type="molecule type" value="Genomic_DNA"/>
</dbReference>
<dbReference type="STRING" id="46224.B4102_1938"/>
<dbReference type="AlphaFoldDB" id="A0A150LBD0"/>
<evidence type="ECO:0000313" key="3">
    <source>
        <dbReference type="Proteomes" id="UP000075666"/>
    </source>
</evidence>
<evidence type="ECO:0000313" key="2">
    <source>
        <dbReference type="EMBL" id="QQX23614.1"/>
    </source>
</evidence>
<name>A0A150LBD0_9BACI</name>
<evidence type="ECO:0000313" key="4">
    <source>
        <dbReference type="Proteomes" id="UP000595512"/>
    </source>
</evidence>
<dbReference type="Pfam" id="PF07454">
    <property type="entry name" value="SpoIIP"/>
    <property type="match status" value="1"/>
</dbReference>
<reference evidence="2 4" key="2">
    <citation type="submission" date="2020-12" db="EMBL/GenBank/DDBJ databases">
        <title>Taxonomic evaluation of the Bacillus sporothermodurans group of bacteria based on whole genome sequences.</title>
        <authorList>
            <person name="Fiedler G."/>
            <person name="Herbstmann A.-D."/>
            <person name="Doll E."/>
            <person name="Wenning M."/>
            <person name="Brinks E."/>
            <person name="Kabisch J."/>
            <person name="Breitenwieser F."/>
            <person name="Lappann M."/>
            <person name="Boehnlein C."/>
            <person name="Franz C."/>
        </authorList>
    </citation>
    <scope>NUCLEOTIDE SEQUENCE [LARGE SCALE GENOMIC DNA]</scope>
    <source>
        <strain evidence="2 4">DSM 10599</strain>
    </source>
</reference>
<sequence>MKKRTPFIVPFLLVAAILFISSLLTSVGSKYFTSSYVSQSIKNFSPENFVYLMGLEFSQVHEVLPEKSKPPKISAVVFNAATNLKPGDIRSLLGRELPGFYSYDAEIFFAGKGADFTNLPVESSPPLEEVLKDNEINEENIKSDVPETNKKKPKMTTNGRKVVYIYHTHSYESFKPLLKNGAVSSNNEKVNVVAVGKKLTEELEERGIGVVHDKTNMAEALHAKGWSTNDAYTLSRSMVASTLSRNKDITNIIDIHRDSQPRKLTTTKINGKSYAKVSIIVGKEVNNFEKNRSFALKFAKQMEKKYPGIMLHGVMIKGYNQGNGKYNQDLAKNAMLFEIGGVDNNLDELYRTTEAIADVYSEFYWEAEKVNAENK</sequence>
<organism evidence="1 3">
    <name type="scientific">Heyndrickxia sporothermodurans</name>
    <dbReference type="NCBI Taxonomy" id="46224"/>
    <lineage>
        <taxon>Bacteria</taxon>
        <taxon>Bacillati</taxon>
        <taxon>Bacillota</taxon>
        <taxon>Bacilli</taxon>
        <taxon>Bacillales</taxon>
        <taxon>Bacillaceae</taxon>
        <taxon>Heyndrickxia</taxon>
    </lineage>
</organism>
<proteinExistence type="predicted"/>
<dbReference type="OrthoDB" id="1633470at2"/>
<dbReference type="KEGG" id="hspo:JGZ69_11780"/>
<gene>
    <name evidence="1" type="ORF">B4102_1938</name>
    <name evidence="2" type="ORF">JGZ69_11780</name>
</gene>
<dbReference type="Proteomes" id="UP000075666">
    <property type="component" value="Unassembled WGS sequence"/>
</dbReference>
<dbReference type="Proteomes" id="UP000595512">
    <property type="component" value="Chromosome"/>
</dbReference>
<dbReference type="NCBIfam" id="TIGR02867">
    <property type="entry name" value="spore_II_P"/>
    <property type="match status" value="1"/>
</dbReference>
<keyword evidence="3" id="KW-1185">Reference proteome</keyword>
<protein>
    <submittedName>
        <fullName evidence="2">Stage II sporulation protein P</fullName>
    </submittedName>
</protein>
<accession>A0A150LBD0</accession>
<reference evidence="1 3" key="1">
    <citation type="submission" date="2016-01" db="EMBL/GenBank/DDBJ databases">
        <title>Genome Sequences of Twelve Sporeforming Bacillus Species Isolated from Foods.</title>
        <authorList>
            <person name="Berendsen E.M."/>
            <person name="Wells-Bennik M.H."/>
            <person name="Krawcyk A.O."/>
            <person name="De Jong A."/>
            <person name="Holsappel S."/>
            <person name="Eijlander R.T."/>
            <person name="Kuipers O.P."/>
        </authorList>
    </citation>
    <scope>NUCLEOTIDE SEQUENCE [LARGE SCALE GENOMIC DNA]</scope>
    <source>
        <strain evidence="1 3">B4102</strain>
    </source>
</reference>
<dbReference type="Gene3D" id="3.40.630.40">
    <property type="entry name" value="Zn-dependent exopeptidases"/>
    <property type="match status" value="1"/>
</dbReference>
<dbReference type="EMBL" id="LQYN01000024">
    <property type="protein sequence ID" value="KYD09540.1"/>
    <property type="molecule type" value="Genomic_DNA"/>
</dbReference>
<dbReference type="RefSeq" id="WP_066228378.1">
    <property type="nucleotide sequence ID" value="NZ_CP066701.1"/>
</dbReference>
<dbReference type="PATRIC" id="fig|46224.3.peg.1612"/>
<dbReference type="InterPro" id="IPR010897">
    <property type="entry name" value="Spore_II_P"/>
</dbReference>